<dbReference type="STRING" id="93759.A0A1R3GLX4"/>
<evidence type="ECO:0000256" key="3">
    <source>
        <dbReference type="ARBA" id="ARBA00006743"/>
    </source>
</evidence>
<name>A0A1R3GLX4_9ROSI</name>
<keyword evidence="4 7" id="KW-0285">Flavoprotein</keyword>
<evidence type="ECO:0000256" key="1">
    <source>
        <dbReference type="ARBA" id="ARBA00001974"/>
    </source>
</evidence>
<gene>
    <name evidence="8" type="ORF">COLO4_34333</name>
</gene>
<dbReference type="Gene3D" id="3.20.20.220">
    <property type="match status" value="1"/>
</dbReference>
<dbReference type="OrthoDB" id="16284at2759"/>
<dbReference type="PANTHER" id="PTHR45754:SF3">
    <property type="entry name" value="METHYLENETETRAHYDROFOLATE REDUCTASE (NADPH)"/>
    <property type="match status" value="1"/>
</dbReference>
<dbReference type="PANTHER" id="PTHR45754">
    <property type="entry name" value="METHYLENETETRAHYDROFOLATE REDUCTASE"/>
    <property type="match status" value="1"/>
</dbReference>
<comment type="similarity">
    <text evidence="3 7">Belongs to the methylenetetrahydrofolate reductase family.</text>
</comment>
<protein>
    <recommendedName>
        <fullName evidence="7">Methylenetetrahydrofolate reductase</fullName>
    </recommendedName>
</protein>
<comment type="cofactor">
    <cofactor evidence="1 7">
        <name>FAD</name>
        <dbReference type="ChEBI" id="CHEBI:57692"/>
    </cofactor>
</comment>
<proteinExistence type="inferred from homology"/>
<accession>A0A1R3GLX4</accession>
<evidence type="ECO:0000256" key="2">
    <source>
        <dbReference type="ARBA" id="ARBA00004777"/>
    </source>
</evidence>
<dbReference type="InterPro" id="IPR003171">
    <property type="entry name" value="Mehydrof_redctse-like"/>
</dbReference>
<dbReference type="Pfam" id="PF02219">
    <property type="entry name" value="MTHFR"/>
    <property type="match status" value="1"/>
</dbReference>
<keyword evidence="5 7" id="KW-0274">FAD</keyword>
<evidence type="ECO:0000256" key="7">
    <source>
        <dbReference type="RuleBase" id="RU003862"/>
    </source>
</evidence>
<comment type="caution">
    <text evidence="8">The sequence shown here is derived from an EMBL/GenBank/DDBJ whole genome shotgun (WGS) entry which is preliminary data.</text>
</comment>
<evidence type="ECO:0000256" key="5">
    <source>
        <dbReference type="ARBA" id="ARBA00022827"/>
    </source>
</evidence>
<dbReference type="EMBL" id="AWUE01022256">
    <property type="protein sequence ID" value="OMO59020.1"/>
    <property type="molecule type" value="Genomic_DNA"/>
</dbReference>
<evidence type="ECO:0000256" key="6">
    <source>
        <dbReference type="ARBA" id="ARBA00023002"/>
    </source>
</evidence>
<dbReference type="AlphaFoldDB" id="A0A1R3GLX4"/>
<dbReference type="UniPathway" id="UPA00193"/>
<organism evidence="8 9">
    <name type="scientific">Corchorus olitorius</name>
    <dbReference type="NCBI Taxonomy" id="93759"/>
    <lineage>
        <taxon>Eukaryota</taxon>
        <taxon>Viridiplantae</taxon>
        <taxon>Streptophyta</taxon>
        <taxon>Embryophyta</taxon>
        <taxon>Tracheophyta</taxon>
        <taxon>Spermatophyta</taxon>
        <taxon>Magnoliopsida</taxon>
        <taxon>eudicotyledons</taxon>
        <taxon>Gunneridae</taxon>
        <taxon>Pentapetalae</taxon>
        <taxon>rosids</taxon>
        <taxon>malvids</taxon>
        <taxon>Malvales</taxon>
        <taxon>Malvaceae</taxon>
        <taxon>Grewioideae</taxon>
        <taxon>Apeibeae</taxon>
        <taxon>Corchorus</taxon>
    </lineage>
</organism>
<dbReference type="GO" id="GO:0035999">
    <property type="term" value="P:tetrahydrofolate interconversion"/>
    <property type="evidence" value="ECO:0007669"/>
    <property type="project" value="UniProtKB-UniPathway"/>
</dbReference>
<sequence>MKVIDKIKSLQGGEGENGKVVFSFEFFPPKTEDAVDNLFERMDRMVAHNPSFCDITWGAGGSTADLTLDIANKMQNIICVETIMHLTCTNMPVEKIDHALETIKSNGIQNVLALRGDPPHG</sequence>
<dbReference type="SUPFAM" id="SSF51730">
    <property type="entry name" value="FAD-linked oxidoreductase"/>
    <property type="match status" value="1"/>
</dbReference>
<dbReference type="GO" id="GO:0005829">
    <property type="term" value="C:cytosol"/>
    <property type="evidence" value="ECO:0007669"/>
    <property type="project" value="TreeGrafter"/>
</dbReference>
<dbReference type="GO" id="GO:0009086">
    <property type="term" value="P:methionine biosynthetic process"/>
    <property type="evidence" value="ECO:0007669"/>
    <property type="project" value="TreeGrafter"/>
</dbReference>
<dbReference type="InterPro" id="IPR029041">
    <property type="entry name" value="FAD-linked_oxidoreductase-like"/>
</dbReference>
<evidence type="ECO:0000256" key="4">
    <source>
        <dbReference type="ARBA" id="ARBA00022630"/>
    </source>
</evidence>
<keyword evidence="9" id="KW-1185">Reference proteome</keyword>
<evidence type="ECO:0000313" key="8">
    <source>
        <dbReference type="EMBL" id="OMO59020.1"/>
    </source>
</evidence>
<comment type="pathway">
    <text evidence="2 7">One-carbon metabolism; tetrahydrofolate interconversion.</text>
</comment>
<dbReference type="GO" id="GO:0071949">
    <property type="term" value="F:FAD binding"/>
    <property type="evidence" value="ECO:0007669"/>
    <property type="project" value="TreeGrafter"/>
</dbReference>
<dbReference type="Proteomes" id="UP000187203">
    <property type="component" value="Unassembled WGS sequence"/>
</dbReference>
<dbReference type="GO" id="GO:0004489">
    <property type="term" value="F:methylenetetrahydrofolate reductase [NAD(P)H] activity"/>
    <property type="evidence" value="ECO:0007669"/>
    <property type="project" value="InterPro"/>
</dbReference>
<keyword evidence="6 7" id="KW-0560">Oxidoreductase</keyword>
<evidence type="ECO:0000313" key="9">
    <source>
        <dbReference type="Proteomes" id="UP000187203"/>
    </source>
</evidence>
<reference evidence="9" key="1">
    <citation type="submission" date="2013-09" db="EMBL/GenBank/DDBJ databases">
        <title>Corchorus olitorius genome sequencing.</title>
        <authorList>
            <person name="Alam M."/>
            <person name="Haque M.S."/>
            <person name="Islam M.S."/>
            <person name="Emdad E.M."/>
            <person name="Islam M.M."/>
            <person name="Ahmed B."/>
            <person name="Halim A."/>
            <person name="Hossen Q.M.M."/>
            <person name="Hossain M.Z."/>
            <person name="Ahmed R."/>
            <person name="Khan M.M."/>
            <person name="Islam R."/>
            <person name="Rashid M.M."/>
            <person name="Khan S.A."/>
            <person name="Rahman M.S."/>
            <person name="Alam M."/>
            <person name="Yahiya A.S."/>
            <person name="Khan M.S."/>
            <person name="Azam M.S."/>
            <person name="Haque T."/>
            <person name="Lashkar M.Z.H."/>
            <person name="Akhand A.I."/>
            <person name="Morshed G."/>
            <person name="Roy S."/>
            <person name="Uddin K.S."/>
            <person name="Rabeya T."/>
            <person name="Hossain A.S."/>
            <person name="Chowdhury A."/>
            <person name="Snigdha A.R."/>
            <person name="Mortoza M.S."/>
            <person name="Matin S.A."/>
            <person name="Hoque S.M.E."/>
            <person name="Islam M.K."/>
            <person name="Roy D.K."/>
            <person name="Haider R."/>
            <person name="Moosa M.M."/>
            <person name="Elias S.M."/>
            <person name="Hasan A.M."/>
            <person name="Jahan S."/>
            <person name="Shafiuddin M."/>
            <person name="Mahmood N."/>
            <person name="Shommy N.S."/>
        </authorList>
    </citation>
    <scope>NUCLEOTIDE SEQUENCE [LARGE SCALE GENOMIC DNA]</scope>
    <source>
        <strain evidence="9">cv. O-4</strain>
    </source>
</reference>